<name>A0A8H7RWD8_9FUNG</name>
<gene>
    <name evidence="2" type="ORF">INT45_003989</name>
</gene>
<feature type="compositionally biased region" description="Acidic residues" evidence="1">
    <location>
        <begin position="56"/>
        <end position="67"/>
    </location>
</feature>
<evidence type="ECO:0000313" key="3">
    <source>
        <dbReference type="Proteomes" id="UP000646827"/>
    </source>
</evidence>
<dbReference type="NCBIfam" id="TIGR02453">
    <property type="entry name" value="TIGR02453 family protein"/>
    <property type="match status" value="1"/>
</dbReference>
<feature type="compositionally biased region" description="Polar residues" evidence="1">
    <location>
        <begin position="71"/>
        <end position="90"/>
    </location>
</feature>
<sequence length="438" mass="49958">MATQQKKGDSKKKKDKVVSTKTDQDKSTNTIKKRKSPRQLATTTKKQKKATHERSSDEEEEEEEEEIITSPIKNKSVSTRKSTRATTRGTKNTKKEKQPEPQTSSEEEEEEEEEEDNDTNYSEDDNDNQSSEDSSVQKEESSSDDFQSPPPRLRSGQIKSRKKKTTPATTTTTTKKKKKLTDTEDEDEEVDKESNNTTTVTIPRPKGSPFPDALNPDQLQFIAELIADNSREFMHLNQKRWHTVRRDFMDFVKMLSEQLHEVDPTILIEEPRYAVYRQARDLRFSKDLIPYKSYMKASFSRGGKRSPLPGYTIVVRPNNETCVMAGVYDLSSQDLGSIRHNIIQNGDLLREALTLPIIKETFGRDGIAALDDKDKLKVAPKNIARDHPEIELLRFKSFIVSKTFSDLDVVSSGFLDKVLDVYEALVPFVAILNAWVTN</sequence>
<protein>
    <recommendedName>
        <fullName evidence="4">TIGR02453 family protein</fullName>
    </recommendedName>
</protein>
<dbReference type="EMBL" id="JAEPRB010000335">
    <property type="protein sequence ID" value="KAG2217033.1"/>
    <property type="molecule type" value="Genomic_DNA"/>
</dbReference>
<dbReference type="Pfam" id="PF09365">
    <property type="entry name" value="DUF2461"/>
    <property type="match status" value="1"/>
</dbReference>
<comment type="caution">
    <text evidence="2">The sequence shown here is derived from an EMBL/GenBank/DDBJ whole genome shotgun (WGS) entry which is preliminary data.</text>
</comment>
<keyword evidence="3" id="KW-1185">Reference proteome</keyword>
<feature type="region of interest" description="Disordered" evidence="1">
    <location>
        <begin position="1"/>
        <end position="211"/>
    </location>
</feature>
<dbReference type="InterPro" id="IPR012808">
    <property type="entry name" value="CHP02453"/>
</dbReference>
<proteinExistence type="predicted"/>
<accession>A0A8H7RWD8</accession>
<evidence type="ECO:0000313" key="2">
    <source>
        <dbReference type="EMBL" id="KAG2217033.1"/>
    </source>
</evidence>
<feature type="compositionally biased region" description="Basic and acidic residues" evidence="1">
    <location>
        <begin position="16"/>
        <end position="26"/>
    </location>
</feature>
<organism evidence="2 3">
    <name type="scientific">Circinella minor</name>
    <dbReference type="NCBI Taxonomy" id="1195481"/>
    <lineage>
        <taxon>Eukaryota</taxon>
        <taxon>Fungi</taxon>
        <taxon>Fungi incertae sedis</taxon>
        <taxon>Mucoromycota</taxon>
        <taxon>Mucoromycotina</taxon>
        <taxon>Mucoromycetes</taxon>
        <taxon>Mucorales</taxon>
        <taxon>Lichtheimiaceae</taxon>
        <taxon>Circinella</taxon>
    </lineage>
</organism>
<dbReference type="Proteomes" id="UP000646827">
    <property type="component" value="Unassembled WGS sequence"/>
</dbReference>
<dbReference type="AlphaFoldDB" id="A0A8H7RWD8"/>
<evidence type="ECO:0000256" key="1">
    <source>
        <dbReference type="SAM" id="MobiDB-lite"/>
    </source>
</evidence>
<evidence type="ECO:0008006" key="4">
    <source>
        <dbReference type="Google" id="ProtNLM"/>
    </source>
</evidence>
<reference evidence="2 3" key="1">
    <citation type="submission" date="2020-12" db="EMBL/GenBank/DDBJ databases">
        <title>Metabolic potential, ecology and presence of endohyphal bacteria is reflected in genomic diversity of Mucoromycotina.</title>
        <authorList>
            <person name="Muszewska A."/>
            <person name="Okrasinska A."/>
            <person name="Steczkiewicz K."/>
            <person name="Drgas O."/>
            <person name="Orlowska M."/>
            <person name="Perlinska-Lenart U."/>
            <person name="Aleksandrzak-Piekarczyk T."/>
            <person name="Szatraj K."/>
            <person name="Zielenkiewicz U."/>
            <person name="Pilsyk S."/>
            <person name="Malc E."/>
            <person name="Mieczkowski P."/>
            <person name="Kruszewska J.S."/>
            <person name="Biernat P."/>
            <person name="Pawlowska J."/>
        </authorList>
    </citation>
    <scope>NUCLEOTIDE SEQUENCE [LARGE SCALE GENOMIC DNA]</scope>
    <source>
        <strain evidence="2 3">CBS 142.35</strain>
    </source>
</reference>
<dbReference type="OrthoDB" id="2537769at2759"/>
<dbReference type="PANTHER" id="PTHR36452">
    <property type="entry name" value="CHROMOSOME 12, WHOLE GENOME SHOTGUN SEQUENCE"/>
    <property type="match status" value="1"/>
</dbReference>
<dbReference type="PANTHER" id="PTHR36452:SF1">
    <property type="entry name" value="DUF2461 DOMAIN-CONTAINING PROTEIN"/>
    <property type="match status" value="1"/>
</dbReference>
<feature type="compositionally biased region" description="Acidic residues" evidence="1">
    <location>
        <begin position="105"/>
        <end position="127"/>
    </location>
</feature>